<comment type="caution">
    <text evidence="1">The sequence shown here is derived from an EMBL/GenBank/DDBJ whole genome shotgun (WGS) entry which is preliminary data.</text>
</comment>
<evidence type="ECO:0000313" key="2">
    <source>
        <dbReference type="Proteomes" id="UP000054226"/>
    </source>
</evidence>
<dbReference type="EMBL" id="AOHO01000081">
    <property type="protein sequence ID" value="EME51009.1"/>
    <property type="molecule type" value="Genomic_DNA"/>
</dbReference>
<dbReference type="Pfam" id="PF20138">
    <property type="entry name" value="DUF6528"/>
    <property type="match status" value="1"/>
</dbReference>
<dbReference type="AlphaFoldDB" id="M2YRS7"/>
<dbReference type="InterPro" id="IPR045383">
    <property type="entry name" value="DUF6528"/>
</dbReference>
<name>M2YRS7_9PSEU</name>
<evidence type="ECO:0000313" key="1">
    <source>
        <dbReference type="EMBL" id="EME51009.1"/>
    </source>
</evidence>
<keyword evidence="2" id="KW-1185">Reference proteome</keyword>
<sequence length="159" mass="16742">MPAAVLTACRHPRFRSAQASKRILVLPSDRASWQDRKVSWAWAPSAANGLADLADLAAAWSNPSDAKLAERGGEKYLLTSASGGFAAVVPYPAGDRAYWAANVGGRANPHSIELLPDGNVAVAASTGGWVRIYTASQGQCRPRAGTTSSRFRTGRICCG</sequence>
<reference evidence="1 2" key="1">
    <citation type="journal article" date="2013" name="Genome Announc.">
        <title>Draft Genome Sequence of Amycolatopsis decaplanina Strain DSM 44594T.</title>
        <authorList>
            <person name="Kaur N."/>
            <person name="Kumar S."/>
            <person name="Bala M."/>
            <person name="Raghava G.P."/>
            <person name="Mayilraj S."/>
        </authorList>
    </citation>
    <scope>NUCLEOTIDE SEQUENCE [LARGE SCALE GENOMIC DNA]</scope>
    <source>
        <strain evidence="1 2">DSM 44594</strain>
    </source>
</reference>
<dbReference type="SUPFAM" id="SSF63829">
    <property type="entry name" value="Calcium-dependent phosphotriesterase"/>
    <property type="match status" value="1"/>
</dbReference>
<accession>M2YRS7</accession>
<dbReference type="Proteomes" id="UP000054226">
    <property type="component" value="Unassembled WGS sequence"/>
</dbReference>
<proteinExistence type="predicted"/>
<organism evidence="1 2">
    <name type="scientific">Amycolatopsis decaplanina DSM 44594</name>
    <dbReference type="NCBI Taxonomy" id="1284240"/>
    <lineage>
        <taxon>Bacteria</taxon>
        <taxon>Bacillati</taxon>
        <taxon>Actinomycetota</taxon>
        <taxon>Actinomycetes</taxon>
        <taxon>Pseudonocardiales</taxon>
        <taxon>Pseudonocardiaceae</taxon>
        <taxon>Amycolatopsis</taxon>
    </lineage>
</organism>
<gene>
    <name evidence="1" type="ORF">H074_37463</name>
</gene>
<protein>
    <submittedName>
        <fullName evidence="1">Uncharacterized protein</fullName>
    </submittedName>
</protein>
<dbReference type="PATRIC" id="fig|1284240.4.peg.7643"/>